<evidence type="ECO:0000256" key="3">
    <source>
        <dbReference type="ARBA" id="ARBA00022833"/>
    </source>
</evidence>
<keyword evidence="2 4" id="KW-0863">Zinc-finger</keyword>
<feature type="region of interest" description="Disordered" evidence="6">
    <location>
        <begin position="166"/>
        <end position="193"/>
    </location>
</feature>
<evidence type="ECO:0000259" key="7">
    <source>
        <dbReference type="PROSITE" id="PS51999"/>
    </source>
</evidence>
<dbReference type="EMBL" id="JBJXBP010000002">
    <property type="protein sequence ID" value="KAL3843886.1"/>
    <property type="molecule type" value="Genomic_DNA"/>
</dbReference>
<reference evidence="8 9" key="1">
    <citation type="submission" date="2024-12" db="EMBL/GenBank/DDBJ databases">
        <title>The unique morphological basis and parallel evolutionary history of personate flowers in Penstemon.</title>
        <authorList>
            <person name="Depatie T.H."/>
            <person name="Wessinger C.A."/>
        </authorList>
    </citation>
    <scope>NUCLEOTIDE SEQUENCE [LARGE SCALE GENOMIC DNA]</scope>
    <source>
        <strain evidence="8">WTNN_2</strain>
        <tissue evidence="8">Leaf</tissue>
    </source>
</reference>
<evidence type="ECO:0000256" key="5">
    <source>
        <dbReference type="SAM" id="Coils"/>
    </source>
</evidence>
<evidence type="ECO:0000256" key="6">
    <source>
        <dbReference type="SAM" id="MobiDB-lite"/>
    </source>
</evidence>
<keyword evidence="9" id="KW-1185">Reference proteome</keyword>
<sequence>MMSINEGQPAELTPPPDPEDSGHSSSSEDGSEPEEDYDSEPYTLVDYSELRCNCGRKAKQRISRTLRNPLRPFFCCPKAIGNQCGFFLWADELSPYADKHLNEGSSGCSMCQQLKRRIDEIENDWDDERASWDREKMKLETQISALQDELDGFRKRIKIANESDLMPPVDKFSNSEDEDEDEDDKEIKHVVQK</sequence>
<evidence type="ECO:0000256" key="1">
    <source>
        <dbReference type="ARBA" id="ARBA00022723"/>
    </source>
</evidence>
<dbReference type="PANTHER" id="PTHR33680:SF1">
    <property type="entry name" value="OS05G0489500 PROTEIN"/>
    <property type="match status" value="1"/>
</dbReference>
<keyword evidence="3" id="KW-0862">Zinc</keyword>
<organism evidence="8 9">
    <name type="scientific">Penstemon smallii</name>
    <dbReference type="NCBI Taxonomy" id="265156"/>
    <lineage>
        <taxon>Eukaryota</taxon>
        <taxon>Viridiplantae</taxon>
        <taxon>Streptophyta</taxon>
        <taxon>Embryophyta</taxon>
        <taxon>Tracheophyta</taxon>
        <taxon>Spermatophyta</taxon>
        <taxon>Magnoliopsida</taxon>
        <taxon>eudicotyledons</taxon>
        <taxon>Gunneridae</taxon>
        <taxon>Pentapetalae</taxon>
        <taxon>asterids</taxon>
        <taxon>lamiids</taxon>
        <taxon>Lamiales</taxon>
        <taxon>Plantaginaceae</taxon>
        <taxon>Cheloneae</taxon>
        <taxon>Penstemon</taxon>
    </lineage>
</organism>
<evidence type="ECO:0000256" key="2">
    <source>
        <dbReference type="ARBA" id="ARBA00022771"/>
    </source>
</evidence>
<dbReference type="GO" id="GO:0008270">
    <property type="term" value="F:zinc ion binding"/>
    <property type="evidence" value="ECO:0007669"/>
    <property type="project" value="UniProtKB-KW"/>
</dbReference>
<feature type="coiled-coil region" evidence="5">
    <location>
        <begin position="111"/>
        <end position="163"/>
    </location>
</feature>
<evidence type="ECO:0000313" key="9">
    <source>
        <dbReference type="Proteomes" id="UP001634393"/>
    </source>
</evidence>
<comment type="caution">
    <text evidence="8">The sequence shown here is derived from an EMBL/GenBank/DDBJ whole genome shotgun (WGS) entry which is preliminary data.</text>
</comment>
<feature type="compositionally biased region" description="Acidic residues" evidence="6">
    <location>
        <begin position="29"/>
        <end position="39"/>
    </location>
</feature>
<protein>
    <recommendedName>
        <fullName evidence="7">GRF-type domain-containing protein</fullName>
    </recommendedName>
</protein>
<dbReference type="Proteomes" id="UP001634393">
    <property type="component" value="Unassembled WGS sequence"/>
</dbReference>
<dbReference type="PANTHER" id="PTHR33680">
    <property type="entry name" value="OS07G0190500 PROTEIN"/>
    <property type="match status" value="1"/>
</dbReference>
<dbReference type="InterPro" id="IPR010666">
    <property type="entry name" value="Znf_GRF"/>
</dbReference>
<feature type="domain" description="GRF-type" evidence="7">
    <location>
        <begin position="52"/>
        <end position="93"/>
    </location>
</feature>
<proteinExistence type="predicted"/>
<dbReference type="PROSITE" id="PS51999">
    <property type="entry name" value="ZF_GRF"/>
    <property type="match status" value="1"/>
</dbReference>
<dbReference type="Pfam" id="PF06839">
    <property type="entry name" value="Zn_ribbon_GRF"/>
    <property type="match status" value="1"/>
</dbReference>
<gene>
    <name evidence="8" type="ORF">ACJIZ3_001289</name>
</gene>
<name>A0ABD3U4X9_9LAMI</name>
<evidence type="ECO:0000313" key="8">
    <source>
        <dbReference type="EMBL" id="KAL3843886.1"/>
    </source>
</evidence>
<evidence type="ECO:0000256" key="4">
    <source>
        <dbReference type="PROSITE-ProRule" id="PRU01343"/>
    </source>
</evidence>
<feature type="compositionally biased region" description="Acidic residues" evidence="6">
    <location>
        <begin position="175"/>
        <end position="184"/>
    </location>
</feature>
<feature type="region of interest" description="Disordered" evidence="6">
    <location>
        <begin position="1"/>
        <end position="39"/>
    </location>
</feature>
<accession>A0ABD3U4X9</accession>
<keyword evidence="1" id="KW-0479">Metal-binding</keyword>
<dbReference type="AlphaFoldDB" id="A0ABD3U4X9"/>
<keyword evidence="5" id="KW-0175">Coiled coil</keyword>